<evidence type="ECO:0000313" key="2">
    <source>
        <dbReference type="EMBL" id="GBO92990.1"/>
    </source>
</evidence>
<dbReference type="AlphaFoldDB" id="A0A388SC57"/>
<keyword evidence="3" id="KW-1185">Reference proteome</keyword>
<dbReference type="Gene3D" id="3.10.180.10">
    <property type="entry name" value="2,3-Dihydroxybiphenyl 1,2-Dioxygenase, domain 1"/>
    <property type="match status" value="1"/>
</dbReference>
<dbReference type="InterPro" id="IPR058998">
    <property type="entry name" value="YycE-like_N"/>
</dbReference>
<dbReference type="CDD" id="cd06587">
    <property type="entry name" value="VOC"/>
    <property type="match status" value="1"/>
</dbReference>
<protein>
    <submittedName>
        <fullName evidence="2">Glyoxalase/bleomycin resistance protein/dioxygenase</fullName>
    </submittedName>
</protein>
<dbReference type="EMBL" id="BGZJ01000001">
    <property type="protein sequence ID" value="GBO92990.1"/>
    <property type="molecule type" value="Genomic_DNA"/>
</dbReference>
<dbReference type="InterPro" id="IPR058997">
    <property type="entry name" value="YycE-like_C"/>
</dbReference>
<dbReference type="GO" id="GO:0051213">
    <property type="term" value="F:dioxygenase activity"/>
    <property type="evidence" value="ECO:0007669"/>
    <property type="project" value="UniProtKB-KW"/>
</dbReference>
<dbReference type="PROSITE" id="PS51819">
    <property type="entry name" value="VOC"/>
    <property type="match status" value="1"/>
</dbReference>
<sequence>MDSVVPKIRLSRSTNNLEKLINFYCNGLGFEVLDRYEAQVGWDGVICGHKDWPYQFEFSQKRGEDEVPRAPTPNHFIVLSIPEHEVWKKTLGQLFDAGFQQVTNPQLYADGDSAAFEDPDGYRVIVRNGTWKK</sequence>
<dbReference type="InterPro" id="IPR029068">
    <property type="entry name" value="Glyas_Bleomycin-R_OHBP_Dase"/>
</dbReference>
<feature type="domain" description="VOC" evidence="1">
    <location>
        <begin position="1"/>
        <end position="129"/>
    </location>
</feature>
<gene>
    <name evidence="2" type="ORF">MESMUL_03440</name>
</gene>
<name>A0A388SC57_9BURK</name>
<proteinExistence type="predicted"/>
<dbReference type="Proteomes" id="UP000266091">
    <property type="component" value="Unassembled WGS sequence"/>
</dbReference>
<reference evidence="2 3" key="1">
    <citation type="journal article" date="2018" name="Int. J. Syst. Evol. Microbiol.">
        <title>Mesosutterella multiformis gen. nov., sp. nov., a member of the family Sutterellaceae and Sutterella megalosphaeroides sp. nov., isolated from human faeces.</title>
        <authorList>
            <person name="Sakamoto M."/>
            <person name="Ikeyama N."/>
            <person name="Kunihiro T."/>
            <person name="Iino T."/>
            <person name="Yuki M."/>
            <person name="Ohkuma M."/>
        </authorList>
    </citation>
    <scope>NUCLEOTIDE SEQUENCE [LARGE SCALE GENOMIC DNA]</scope>
    <source>
        <strain evidence="2 3">4NBBH2</strain>
    </source>
</reference>
<keyword evidence="2" id="KW-0223">Dioxygenase</keyword>
<evidence type="ECO:0000313" key="3">
    <source>
        <dbReference type="Proteomes" id="UP000266091"/>
    </source>
</evidence>
<dbReference type="InterPro" id="IPR037523">
    <property type="entry name" value="VOC_core"/>
</dbReference>
<evidence type="ECO:0000259" key="1">
    <source>
        <dbReference type="PROSITE" id="PS51819"/>
    </source>
</evidence>
<comment type="caution">
    <text evidence="2">The sequence shown here is derived from an EMBL/GenBank/DDBJ whole genome shotgun (WGS) entry which is preliminary data.</text>
</comment>
<dbReference type="Pfam" id="PF22658">
    <property type="entry name" value="YycE-like_N"/>
    <property type="match status" value="1"/>
</dbReference>
<dbReference type="RefSeq" id="WP_022444792.1">
    <property type="nucleotide sequence ID" value="NZ_BGZJ01000001.1"/>
</dbReference>
<dbReference type="Pfam" id="PF22659">
    <property type="entry name" value="YycE-like_C"/>
    <property type="match status" value="1"/>
</dbReference>
<dbReference type="SUPFAM" id="SSF54593">
    <property type="entry name" value="Glyoxalase/Bleomycin resistance protein/Dihydroxybiphenyl dioxygenase"/>
    <property type="match status" value="1"/>
</dbReference>
<accession>A0A401LL24</accession>
<organism evidence="2 3">
    <name type="scientific">Mesosutterella multiformis</name>
    <dbReference type="NCBI Taxonomy" id="2259133"/>
    <lineage>
        <taxon>Bacteria</taxon>
        <taxon>Pseudomonadati</taxon>
        <taxon>Pseudomonadota</taxon>
        <taxon>Betaproteobacteria</taxon>
        <taxon>Burkholderiales</taxon>
        <taxon>Sutterellaceae</taxon>
        <taxon>Mesosutterella</taxon>
    </lineage>
</organism>
<accession>A0A388SC57</accession>
<keyword evidence="2" id="KW-0560">Oxidoreductase</keyword>